<comment type="similarity">
    <text evidence="1">Belongs to the BlaI transcriptional regulatory family.</text>
</comment>
<dbReference type="KEGG" id="cce:Ccel_1301"/>
<sequence length="118" mass="14089">MDEIKIFDAELRFMNIIWKNEPIKSTELVSIANEDLGWKKSTTYTVIRRLCERGIIKNKNTRIQSLVKREQVMQHETQEHIEKIYSGSLKLFFTTFLKRKKLSKDEVEELRKIVDENS</sequence>
<dbReference type="InterPro" id="IPR036388">
    <property type="entry name" value="WH-like_DNA-bd_sf"/>
</dbReference>
<keyword evidence="3" id="KW-0238">DNA-binding</keyword>
<dbReference type="AlphaFoldDB" id="B8I0T0"/>
<keyword evidence="2" id="KW-0805">Transcription regulation</keyword>
<dbReference type="SUPFAM" id="SSF46785">
    <property type="entry name" value="Winged helix' DNA-binding domain"/>
    <property type="match status" value="1"/>
</dbReference>
<dbReference type="RefSeq" id="WP_015924803.1">
    <property type="nucleotide sequence ID" value="NC_011898.1"/>
</dbReference>
<evidence type="ECO:0000256" key="2">
    <source>
        <dbReference type="ARBA" id="ARBA00023015"/>
    </source>
</evidence>
<dbReference type="GO" id="GO:0003677">
    <property type="term" value="F:DNA binding"/>
    <property type="evidence" value="ECO:0007669"/>
    <property type="project" value="UniProtKB-KW"/>
</dbReference>
<proteinExistence type="inferred from homology"/>
<dbReference type="HOGENOM" id="CLU_119090_2_0_9"/>
<reference evidence="5 6" key="1">
    <citation type="submission" date="2009-01" db="EMBL/GenBank/DDBJ databases">
        <title>Complete sequence of Clostridium cellulolyticum H10.</title>
        <authorList>
            <consortium name="US DOE Joint Genome Institute"/>
            <person name="Lucas S."/>
            <person name="Copeland A."/>
            <person name="Lapidus A."/>
            <person name="Glavina del Rio T."/>
            <person name="Dalin E."/>
            <person name="Tice H."/>
            <person name="Bruce D."/>
            <person name="Goodwin L."/>
            <person name="Pitluck S."/>
            <person name="Chertkov O."/>
            <person name="Saunders E."/>
            <person name="Brettin T."/>
            <person name="Detter J.C."/>
            <person name="Han C."/>
            <person name="Larimer F."/>
            <person name="Land M."/>
            <person name="Hauser L."/>
            <person name="Kyrpides N."/>
            <person name="Ivanova N."/>
            <person name="Zhou J."/>
            <person name="Richardson P."/>
        </authorList>
    </citation>
    <scope>NUCLEOTIDE SEQUENCE [LARGE SCALE GENOMIC DNA]</scope>
    <source>
        <strain evidence="6">ATCC 35319 / DSM 5812 / JCM 6584 / H10</strain>
    </source>
</reference>
<protein>
    <submittedName>
        <fullName evidence="5">Transcriptional repressor, CopY family</fullName>
    </submittedName>
</protein>
<evidence type="ECO:0000256" key="4">
    <source>
        <dbReference type="ARBA" id="ARBA00023163"/>
    </source>
</evidence>
<evidence type="ECO:0000256" key="3">
    <source>
        <dbReference type="ARBA" id="ARBA00023125"/>
    </source>
</evidence>
<dbReference type="eggNOG" id="COG3682">
    <property type="taxonomic scope" value="Bacteria"/>
</dbReference>
<dbReference type="Proteomes" id="UP000001349">
    <property type="component" value="Chromosome"/>
</dbReference>
<evidence type="ECO:0000313" key="6">
    <source>
        <dbReference type="Proteomes" id="UP000001349"/>
    </source>
</evidence>
<dbReference type="OrthoDB" id="9795583at2"/>
<dbReference type="PIRSF" id="PIRSF019455">
    <property type="entry name" value="CopR_AtkY"/>
    <property type="match status" value="1"/>
</dbReference>
<organism evidence="5 6">
    <name type="scientific">Ruminiclostridium cellulolyticum (strain ATCC 35319 / DSM 5812 / JCM 6584 / H10)</name>
    <name type="common">Clostridium cellulolyticum</name>
    <dbReference type="NCBI Taxonomy" id="394503"/>
    <lineage>
        <taxon>Bacteria</taxon>
        <taxon>Bacillati</taxon>
        <taxon>Bacillota</taxon>
        <taxon>Clostridia</taxon>
        <taxon>Eubacteriales</taxon>
        <taxon>Oscillospiraceae</taxon>
        <taxon>Ruminiclostridium</taxon>
    </lineage>
</organism>
<keyword evidence="6" id="KW-1185">Reference proteome</keyword>
<dbReference type="Pfam" id="PF03965">
    <property type="entry name" value="Penicillinase_R"/>
    <property type="match status" value="1"/>
</dbReference>
<dbReference type="InterPro" id="IPR005650">
    <property type="entry name" value="BlaI_family"/>
</dbReference>
<evidence type="ECO:0000256" key="1">
    <source>
        <dbReference type="ARBA" id="ARBA00011046"/>
    </source>
</evidence>
<dbReference type="InterPro" id="IPR036390">
    <property type="entry name" value="WH_DNA-bd_sf"/>
</dbReference>
<dbReference type="Gene3D" id="1.10.4040.10">
    <property type="entry name" value="Penicillinase repressor domain"/>
    <property type="match status" value="1"/>
</dbReference>
<gene>
    <name evidence="5" type="ordered locus">Ccel_1301</name>
</gene>
<keyword evidence="4" id="KW-0804">Transcription</keyword>
<dbReference type="GO" id="GO:0045892">
    <property type="term" value="P:negative regulation of DNA-templated transcription"/>
    <property type="evidence" value="ECO:0007669"/>
    <property type="project" value="InterPro"/>
</dbReference>
<dbReference type="EMBL" id="CP001348">
    <property type="protein sequence ID" value="ACL75655.1"/>
    <property type="molecule type" value="Genomic_DNA"/>
</dbReference>
<dbReference type="STRING" id="394503.Ccel_1301"/>
<accession>B8I0T0</accession>
<name>B8I0T0_RUMCH</name>
<dbReference type="Gene3D" id="1.10.10.10">
    <property type="entry name" value="Winged helix-like DNA-binding domain superfamily/Winged helix DNA-binding domain"/>
    <property type="match status" value="1"/>
</dbReference>
<evidence type="ECO:0000313" key="5">
    <source>
        <dbReference type="EMBL" id="ACL75655.1"/>
    </source>
</evidence>